<evidence type="ECO:0000256" key="2">
    <source>
        <dbReference type="ARBA" id="ARBA00008226"/>
    </source>
</evidence>
<name>A0A8J6P4J0_9GAMM</name>
<comment type="caution">
    <text evidence="13">The sequence shown here is derived from an EMBL/GenBank/DDBJ whole genome shotgun (WGS) entry which is preliminary data.</text>
</comment>
<proteinExistence type="inferred from homology"/>
<dbReference type="Pfam" id="PF02092">
    <property type="entry name" value="tRNA_synt_2f"/>
    <property type="match status" value="1"/>
</dbReference>
<comment type="subunit">
    <text evidence="3 11">Tetramer of two alpha and two beta subunits.</text>
</comment>
<evidence type="ECO:0000256" key="3">
    <source>
        <dbReference type="ARBA" id="ARBA00011209"/>
    </source>
</evidence>
<dbReference type="HAMAP" id="MF_00255">
    <property type="entry name" value="Gly_tRNA_synth_beta"/>
    <property type="match status" value="1"/>
</dbReference>
<keyword evidence="8 11" id="KW-0648">Protein biosynthesis</keyword>
<dbReference type="PANTHER" id="PTHR30075:SF2">
    <property type="entry name" value="GLYCINE--TRNA LIGASE, CHLOROPLASTIC_MITOCHONDRIAL 2"/>
    <property type="match status" value="1"/>
</dbReference>
<evidence type="ECO:0000256" key="5">
    <source>
        <dbReference type="ARBA" id="ARBA00022598"/>
    </source>
</evidence>
<evidence type="ECO:0000313" key="14">
    <source>
        <dbReference type="Proteomes" id="UP000654401"/>
    </source>
</evidence>
<evidence type="ECO:0000256" key="10">
    <source>
        <dbReference type="ARBA" id="ARBA00047937"/>
    </source>
</evidence>
<keyword evidence="5 11" id="KW-0436">Ligase</keyword>
<evidence type="ECO:0000256" key="9">
    <source>
        <dbReference type="ARBA" id="ARBA00023146"/>
    </source>
</evidence>
<dbReference type="NCBIfam" id="TIGR00211">
    <property type="entry name" value="glyS"/>
    <property type="match status" value="1"/>
</dbReference>
<evidence type="ECO:0000256" key="1">
    <source>
        <dbReference type="ARBA" id="ARBA00004496"/>
    </source>
</evidence>
<dbReference type="GO" id="GO:0006420">
    <property type="term" value="P:arginyl-tRNA aminoacylation"/>
    <property type="evidence" value="ECO:0007669"/>
    <property type="project" value="InterPro"/>
</dbReference>
<dbReference type="InterPro" id="IPR009080">
    <property type="entry name" value="tRNAsynth_Ia_anticodon-bd"/>
</dbReference>
<evidence type="ECO:0000256" key="4">
    <source>
        <dbReference type="ARBA" id="ARBA00022490"/>
    </source>
</evidence>
<keyword evidence="7 11" id="KW-0067">ATP-binding</keyword>
<dbReference type="SUPFAM" id="SSF109604">
    <property type="entry name" value="HD-domain/PDEase-like"/>
    <property type="match status" value="1"/>
</dbReference>
<comment type="subcellular location">
    <subcellularLocation>
        <location evidence="1 11">Cytoplasm</location>
    </subcellularLocation>
</comment>
<dbReference type="EC" id="6.1.1.14" evidence="11"/>
<comment type="similarity">
    <text evidence="2 11">Belongs to the class-II aminoacyl-tRNA synthetase family.</text>
</comment>
<dbReference type="Proteomes" id="UP000654401">
    <property type="component" value="Unassembled WGS sequence"/>
</dbReference>
<dbReference type="SUPFAM" id="SSF47323">
    <property type="entry name" value="Anticodon-binding domain of a subclass of class I aminoacyl-tRNA synthetases"/>
    <property type="match status" value="1"/>
</dbReference>
<evidence type="ECO:0000256" key="6">
    <source>
        <dbReference type="ARBA" id="ARBA00022741"/>
    </source>
</evidence>
<sequence>MSTTQFEDFLFELGTEELPPKSLQSLSQALGQEVESSLQSAGLEYGEVRLYAAPRRLALTIKALQTKQADRETERKGPAEAAAFEDDGSPTKAVIGFARSCGVEVDQLDRVETPKGVWMSYQITSKGAPTIELLPEIIQTALDRLPIPKRMRWGSSDAEFLRPVHWVVAMLGTTVVPATLYGITSGNQTQGHRFHHPEKITISSADSYATQLESDGMVLADSKNRKEKILQQVAAVAEKLGGHAVIDAALLDEVTALVEWPVAVGGSFEKRFLEVPQEALIASMQGHQKFFPVVNGSEELMAHFITVSNIESSDPTMVQSGNERVIRPRLSDAAFFWEQDLSQALSSHQDGLKKVVYQDKLGSLLDKSERVAKLASTIASELGSSTEHANRAAMLGKCDLLTNMVKEFPELQGTMGRYYAEHDNEPVEVSAALDEQYMPRFSGDQLPSTPTGEAVALAERIDSMVGIFGIGMVPTGDKDPFALRRAALGVLRIMVENSHPLNLLRLIQSAAEGYGDKIDGGTAQKVFAFMLERLRGYYRDQNISPAVFESVLSCQPPQPMDFDLRISAVNSFVDSEEAVGLSAANKRIHNLLKKADDVVDGQVDVALLEEEAEKSLHSRLDQIRQQLDDALQQNDYGTALKLLSGLRGSVDQFFDTVMVMADDQDIRNNRLALLSQLRNQFLRIADISLLHTT</sequence>
<dbReference type="GO" id="GO:0006426">
    <property type="term" value="P:glycyl-tRNA aminoacylation"/>
    <property type="evidence" value="ECO:0007669"/>
    <property type="project" value="UniProtKB-UniRule"/>
</dbReference>
<dbReference type="PRINTS" id="PR01045">
    <property type="entry name" value="TRNASYNTHGB"/>
</dbReference>
<dbReference type="GO" id="GO:0005829">
    <property type="term" value="C:cytosol"/>
    <property type="evidence" value="ECO:0007669"/>
    <property type="project" value="TreeGrafter"/>
</dbReference>
<dbReference type="SMART" id="SM00836">
    <property type="entry name" value="DALR_1"/>
    <property type="match status" value="1"/>
</dbReference>
<keyword evidence="4 11" id="KW-0963">Cytoplasm</keyword>
<dbReference type="Gene3D" id="1.10.730.10">
    <property type="entry name" value="Isoleucyl-tRNA Synthetase, Domain 1"/>
    <property type="match status" value="1"/>
</dbReference>
<dbReference type="InterPro" id="IPR006194">
    <property type="entry name" value="Gly-tRNA-synth_heterodimer"/>
</dbReference>
<dbReference type="GO" id="GO:0004820">
    <property type="term" value="F:glycine-tRNA ligase activity"/>
    <property type="evidence" value="ECO:0007669"/>
    <property type="project" value="UniProtKB-UniRule"/>
</dbReference>
<evidence type="ECO:0000256" key="8">
    <source>
        <dbReference type="ARBA" id="ARBA00022917"/>
    </source>
</evidence>
<feature type="domain" description="DALR anticodon binding" evidence="12">
    <location>
        <begin position="587"/>
        <end position="690"/>
    </location>
</feature>
<dbReference type="GO" id="GO:0004814">
    <property type="term" value="F:arginine-tRNA ligase activity"/>
    <property type="evidence" value="ECO:0007669"/>
    <property type="project" value="InterPro"/>
</dbReference>
<comment type="catalytic activity">
    <reaction evidence="10 11">
        <text>tRNA(Gly) + glycine + ATP = glycyl-tRNA(Gly) + AMP + diphosphate</text>
        <dbReference type="Rhea" id="RHEA:16013"/>
        <dbReference type="Rhea" id="RHEA-COMP:9664"/>
        <dbReference type="Rhea" id="RHEA-COMP:9683"/>
        <dbReference type="ChEBI" id="CHEBI:30616"/>
        <dbReference type="ChEBI" id="CHEBI:33019"/>
        <dbReference type="ChEBI" id="CHEBI:57305"/>
        <dbReference type="ChEBI" id="CHEBI:78442"/>
        <dbReference type="ChEBI" id="CHEBI:78522"/>
        <dbReference type="ChEBI" id="CHEBI:456215"/>
        <dbReference type="EC" id="6.1.1.14"/>
    </reaction>
</comment>
<keyword evidence="6 11" id="KW-0547">Nucleotide-binding</keyword>
<evidence type="ECO:0000256" key="11">
    <source>
        <dbReference type="HAMAP-Rule" id="MF_00255"/>
    </source>
</evidence>
<accession>A0A8J6P4J0</accession>
<gene>
    <name evidence="11" type="primary">glyS</name>
    <name evidence="13" type="ORF">H8D24_03260</name>
</gene>
<evidence type="ECO:0000259" key="12">
    <source>
        <dbReference type="SMART" id="SM00836"/>
    </source>
</evidence>
<reference evidence="13 14" key="1">
    <citation type="submission" date="2020-08" db="EMBL/GenBank/DDBJ databases">
        <title>Bridging the membrane lipid divide: bacteria of the FCB group superphylum have the potential to synthesize archaeal ether lipids.</title>
        <authorList>
            <person name="Villanueva L."/>
            <person name="Von Meijenfeldt F.A.B."/>
            <person name="Westbye A.B."/>
            <person name="Yadav S."/>
            <person name="Hopmans E.C."/>
            <person name="Dutilh B.E."/>
            <person name="Sinninghe Damste J.S."/>
        </authorList>
    </citation>
    <scope>NUCLEOTIDE SEQUENCE [LARGE SCALE GENOMIC DNA]</scope>
    <source>
        <strain evidence="13">NIOZ-UU100</strain>
    </source>
</reference>
<dbReference type="AlphaFoldDB" id="A0A8J6P4J0"/>
<evidence type="ECO:0000256" key="7">
    <source>
        <dbReference type="ARBA" id="ARBA00022840"/>
    </source>
</evidence>
<dbReference type="PANTHER" id="PTHR30075">
    <property type="entry name" value="GLYCYL-TRNA SYNTHETASE"/>
    <property type="match status" value="1"/>
</dbReference>
<dbReference type="Pfam" id="PF05746">
    <property type="entry name" value="DALR_1"/>
    <property type="match status" value="1"/>
</dbReference>
<keyword evidence="9 11" id="KW-0030">Aminoacyl-tRNA synthetase</keyword>
<organism evidence="13 14">
    <name type="scientific">Candidatus Thiopontia autotrophica</name>
    <dbReference type="NCBI Taxonomy" id="2841688"/>
    <lineage>
        <taxon>Bacteria</taxon>
        <taxon>Pseudomonadati</taxon>
        <taxon>Pseudomonadota</taxon>
        <taxon>Gammaproteobacteria</taxon>
        <taxon>Candidatus Thiopontia</taxon>
    </lineage>
</organism>
<dbReference type="InterPro" id="IPR015944">
    <property type="entry name" value="Gly-tRNA-synth_bsu"/>
</dbReference>
<protein>
    <recommendedName>
        <fullName evidence="11">Glycine--tRNA ligase beta subunit</fullName>
        <ecNumber evidence="11">6.1.1.14</ecNumber>
    </recommendedName>
    <alternativeName>
        <fullName evidence="11">Glycyl-tRNA synthetase beta subunit</fullName>
        <shortName evidence="11">GlyRS</shortName>
    </alternativeName>
</protein>
<dbReference type="GO" id="GO:0005524">
    <property type="term" value="F:ATP binding"/>
    <property type="evidence" value="ECO:0007669"/>
    <property type="project" value="UniProtKB-UniRule"/>
</dbReference>
<evidence type="ECO:0000313" key="13">
    <source>
        <dbReference type="EMBL" id="MBC8519410.1"/>
    </source>
</evidence>
<dbReference type="InterPro" id="IPR008909">
    <property type="entry name" value="DALR_anticod-bd"/>
</dbReference>
<dbReference type="EMBL" id="JACNFK010000023">
    <property type="protein sequence ID" value="MBC8519410.1"/>
    <property type="molecule type" value="Genomic_DNA"/>
</dbReference>
<dbReference type="PROSITE" id="PS50861">
    <property type="entry name" value="AA_TRNA_LIGASE_II_GLYAB"/>
    <property type="match status" value="1"/>
</dbReference>